<evidence type="ECO:0000313" key="2">
    <source>
        <dbReference type="WBParaSite" id="JU765_v2.g7707.t1"/>
    </source>
</evidence>
<name>A0AC34RJZ9_9BILA</name>
<accession>A0AC34RJZ9</accession>
<organism evidence="1 2">
    <name type="scientific">Panagrolaimus sp. JU765</name>
    <dbReference type="NCBI Taxonomy" id="591449"/>
    <lineage>
        <taxon>Eukaryota</taxon>
        <taxon>Metazoa</taxon>
        <taxon>Ecdysozoa</taxon>
        <taxon>Nematoda</taxon>
        <taxon>Chromadorea</taxon>
        <taxon>Rhabditida</taxon>
        <taxon>Tylenchina</taxon>
        <taxon>Panagrolaimomorpha</taxon>
        <taxon>Panagrolaimoidea</taxon>
        <taxon>Panagrolaimidae</taxon>
        <taxon>Panagrolaimus</taxon>
    </lineage>
</organism>
<sequence length="199" mass="22379">MGIPKGLCRCGDGYFFKGYPNKCFDNYDTTQPILIYGRTKLGEIVGLHINDTFQFHEEDEINTGAMKPITGLKKATAIAVDSMRKILYFSDSKNYTISRRGIFDGEIQTIVENDLGNVEGIALDEFSGNLYYTDQAHSIIGVVNVEKPENRKILISTNLSNPRGIVVHPEKGYIFWTDWTDSNILENGKSKIERSKLDG</sequence>
<reference evidence="2" key="1">
    <citation type="submission" date="2022-11" db="UniProtKB">
        <authorList>
            <consortium name="WormBaseParasite"/>
        </authorList>
    </citation>
    <scope>IDENTIFICATION</scope>
</reference>
<protein>
    <submittedName>
        <fullName evidence="2">Uncharacterized protein</fullName>
    </submittedName>
</protein>
<dbReference type="WBParaSite" id="JU765_v2.g7707.t1">
    <property type="protein sequence ID" value="JU765_v2.g7707.t1"/>
    <property type="gene ID" value="JU765_v2.g7707"/>
</dbReference>
<proteinExistence type="predicted"/>
<evidence type="ECO:0000313" key="1">
    <source>
        <dbReference type="Proteomes" id="UP000887576"/>
    </source>
</evidence>
<dbReference type="Proteomes" id="UP000887576">
    <property type="component" value="Unplaced"/>
</dbReference>